<dbReference type="eggNOG" id="ENOG502S2UT">
    <property type="taxonomic scope" value="Eukaryota"/>
</dbReference>
<dbReference type="GO" id="GO:0004519">
    <property type="term" value="F:endonuclease activity"/>
    <property type="evidence" value="ECO:0007669"/>
    <property type="project" value="InterPro"/>
</dbReference>
<dbReference type="InterPro" id="IPR027434">
    <property type="entry name" value="Homing_endonucl"/>
</dbReference>
<dbReference type="InterPro" id="IPR051289">
    <property type="entry name" value="LAGLIDADG_Endonuclease"/>
</dbReference>
<dbReference type="KEGG" id="abp:AGABI1DRAFT50198"/>
<dbReference type="InterPro" id="IPR004860">
    <property type="entry name" value="LAGLIDADG_dom"/>
</dbReference>
<feature type="domain" description="Homing endonuclease LAGLIDADG" evidence="2">
    <location>
        <begin position="4"/>
        <end position="90"/>
    </location>
</feature>
<dbReference type="HOGENOM" id="CLU_2432743_0_0_1"/>
<dbReference type="STRING" id="597362.K5XFV9"/>
<accession>K5XFV9</accession>
<dbReference type="Pfam" id="PF00961">
    <property type="entry name" value="LAGLIDADG_1"/>
    <property type="match status" value="1"/>
</dbReference>
<dbReference type="GO" id="GO:0005739">
    <property type="term" value="C:mitochondrion"/>
    <property type="evidence" value="ECO:0007669"/>
    <property type="project" value="UniProtKB-ARBA"/>
</dbReference>
<evidence type="ECO:0000256" key="1">
    <source>
        <dbReference type="ARBA" id="ARBA00002670"/>
    </source>
</evidence>
<dbReference type="OrthoDB" id="5424169at2759"/>
<name>K5XFV9_AGABU</name>
<dbReference type="EMBL" id="JH973150">
    <property type="protein sequence ID" value="EKM73265.1"/>
    <property type="molecule type" value="Genomic_DNA"/>
</dbReference>
<dbReference type="SUPFAM" id="SSF55608">
    <property type="entry name" value="Homing endonucleases"/>
    <property type="match status" value="1"/>
</dbReference>
<proteinExistence type="predicted"/>
<dbReference type="Gene3D" id="3.10.28.10">
    <property type="entry name" value="Homing endonucleases"/>
    <property type="match status" value="1"/>
</dbReference>
<organism evidence="3 4">
    <name type="scientific">Agaricus bisporus var. burnettii (strain JB137-S8 / ATCC MYA-4627 / FGSC 10392)</name>
    <name type="common">White button mushroom</name>
    <dbReference type="NCBI Taxonomy" id="597362"/>
    <lineage>
        <taxon>Eukaryota</taxon>
        <taxon>Fungi</taxon>
        <taxon>Dikarya</taxon>
        <taxon>Basidiomycota</taxon>
        <taxon>Agaricomycotina</taxon>
        <taxon>Agaricomycetes</taxon>
        <taxon>Agaricomycetidae</taxon>
        <taxon>Agaricales</taxon>
        <taxon>Agaricineae</taxon>
        <taxon>Agaricaceae</taxon>
        <taxon>Agaricus</taxon>
    </lineage>
</organism>
<sequence length="91" mass="10429">QWFVGFTDSEGTFIIQTKNNSEVNFCFKFTLHVDDSAVLFLIKDILGIGVVTIKGNTCTFAVHSFQLIVEVLLPIFDKYPLITHKQLDYRE</sequence>
<comment type="function">
    <text evidence="1">Mitochondrial DNA endonuclease involved in intron homing.</text>
</comment>
<dbReference type="PANTHER" id="PTHR36181:SF2">
    <property type="entry name" value="INTRON-ENCODED ENDONUCLEASE AI3-RELATED"/>
    <property type="match status" value="1"/>
</dbReference>
<dbReference type="RefSeq" id="XP_007336096.1">
    <property type="nucleotide sequence ID" value="XM_007336034.1"/>
</dbReference>
<evidence type="ECO:0000313" key="4">
    <source>
        <dbReference type="Proteomes" id="UP000008493"/>
    </source>
</evidence>
<feature type="non-terminal residue" evidence="3">
    <location>
        <position position="1"/>
    </location>
</feature>
<dbReference type="AlphaFoldDB" id="K5XFV9"/>
<dbReference type="PANTHER" id="PTHR36181">
    <property type="entry name" value="INTRON-ENCODED ENDONUCLEASE AI3-RELATED"/>
    <property type="match status" value="1"/>
</dbReference>
<dbReference type="Proteomes" id="UP000008493">
    <property type="component" value="Unassembled WGS sequence"/>
</dbReference>
<protein>
    <recommendedName>
        <fullName evidence="2">Homing endonuclease LAGLIDADG domain-containing protein</fullName>
    </recommendedName>
</protein>
<reference evidence="4" key="1">
    <citation type="journal article" date="2012" name="Proc. Natl. Acad. Sci. U.S.A.">
        <title>Genome sequence of the button mushroom Agaricus bisporus reveals mechanisms governing adaptation to a humic-rich ecological niche.</title>
        <authorList>
            <person name="Morin E."/>
            <person name="Kohler A."/>
            <person name="Baker A.R."/>
            <person name="Foulongne-Oriol M."/>
            <person name="Lombard V."/>
            <person name="Nagy L.G."/>
            <person name="Ohm R.A."/>
            <person name="Patyshakuliyeva A."/>
            <person name="Brun A."/>
            <person name="Aerts A.L."/>
            <person name="Bailey A.M."/>
            <person name="Billette C."/>
            <person name="Coutinho P.M."/>
            <person name="Deakin G."/>
            <person name="Doddapaneni H."/>
            <person name="Floudas D."/>
            <person name="Grimwood J."/>
            <person name="Hilden K."/>
            <person name="Kuees U."/>
            <person name="LaButti K.M."/>
            <person name="Lapidus A."/>
            <person name="Lindquist E.A."/>
            <person name="Lucas S.M."/>
            <person name="Murat C."/>
            <person name="Riley R.W."/>
            <person name="Salamov A.A."/>
            <person name="Schmutz J."/>
            <person name="Subramanian V."/>
            <person name="Woesten H.A.B."/>
            <person name="Xu J."/>
            <person name="Eastwood D.C."/>
            <person name="Foster G.D."/>
            <person name="Sonnenberg A.S."/>
            <person name="Cullen D."/>
            <person name="de Vries R.P."/>
            <person name="Lundell T."/>
            <person name="Hibbett D.S."/>
            <person name="Henrissat B."/>
            <person name="Burton K.S."/>
            <person name="Kerrigan R.W."/>
            <person name="Challen M.P."/>
            <person name="Grigoriev I.V."/>
            <person name="Martin F."/>
        </authorList>
    </citation>
    <scope>NUCLEOTIDE SEQUENCE [LARGE SCALE GENOMIC DNA]</scope>
    <source>
        <strain evidence="4">JB137-S8 / ATCC MYA-4627 / FGSC 10392</strain>
    </source>
</reference>
<evidence type="ECO:0000313" key="3">
    <source>
        <dbReference type="EMBL" id="EKM73265.1"/>
    </source>
</evidence>
<dbReference type="GeneID" id="18829911"/>
<gene>
    <name evidence="3" type="ORF">AGABI1DRAFT_50198</name>
</gene>
<evidence type="ECO:0000259" key="2">
    <source>
        <dbReference type="Pfam" id="PF00961"/>
    </source>
</evidence>
<dbReference type="InParanoid" id="K5XFV9"/>
<keyword evidence="4" id="KW-1185">Reference proteome</keyword>